<dbReference type="SMART" id="SM00382">
    <property type="entry name" value="AAA"/>
    <property type="match status" value="1"/>
</dbReference>
<sequence length="244" mass="28128">MKPIKQEEKIKCKICKDTGWVKKGNIVYKCKCKLKEITENIYNRMKIPKRYRDVSFENFMPTKAYGQDLVLNKAKQYVLSNDYKEGKGILFVGPPGVGKTHLAVSILKDFFLKRSIVGLFRDTRTLLFDLKLTFDGSASSRELLEEVLDAPILVLDDLGSERLSDWAKDILHYVIIHRYNEQKPIIITSNLDLSSDDEMQTSLEEKLGSSIASRIREICEVIYVKGPDVRGRNFLNRLQEEDED</sequence>
<dbReference type="PANTHER" id="PTHR30050:SF4">
    <property type="entry name" value="ATP-BINDING PROTEIN RV3427C IN INSERTION SEQUENCE-RELATED"/>
    <property type="match status" value="1"/>
</dbReference>
<dbReference type="PANTHER" id="PTHR30050">
    <property type="entry name" value="CHROMOSOMAL REPLICATION INITIATOR PROTEIN DNAA"/>
    <property type="match status" value="1"/>
</dbReference>
<comment type="caution">
    <text evidence="2">The sequence shown here is derived from an EMBL/GenBank/DDBJ whole genome shotgun (WGS) entry which is preliminary data.</text>
</comment>
<organism evidence="2 3">
    <name type="scientific">Hydrogenothermus marinus</name>
    <dbReference type="NCBI Taxonomy" id="133270"/>
    <lineage>
        <taxon>Bacteria</taxon>
        <taxon>Pseudomonadati</taxon>
        <taxon>Aquificota</taxon>
        <taxon>Aquificia</taxon>
        <taxon>Aquificales</taxon>
        <taxon>Hydrogenothermaceae</taxon>
        <taxon>Hydrogenothermus</taxon>
    </lineage>
</organism>
<protein>
    <submittedName>
        <fullName evidence="2">DNA replication protein DnaC</fullName>
    </submittedName>
</protein>
<evidence type="ECO:0000313" key="2">
    <source>
        <dbReference type="EMBL" id="RMA97683.1"/>
    </source>
</evidence>
<evidence type="ECO:0000313" key="3">
    <source>
        <dbReference type="Proteomes" id="UP000280842"/>
    </source>
</evidence>
<dbReference type="Gene3D" id="3.40.50.300">
    <property type="entry name" value="P-loop containing nucleotide triphosphate hydrolases"/>
    <property type="match status" value="1"/>
</dbReference>
<dbReference type="InterPro" id="IPR003593">
    <property type="entry name" value="AAA+_ATPase"/>
</dbReference>
<feature type="domain" description="AAA+ ATPase" evidence="1">
    <location>
        <begin position="85"/>
        <end position="228"/>
    </location>
</feature>
<dbReference type="CDD" id="cd00009">
    <property type="entry name" value="AAA"/>
    <property type="match status" value="1"/>
</dbReference>
<dbReference type="GO" id="GO:0005524">
    <property type="term" value="F:ATP binding"/>
    <property type="evidence" value="ECO:0007669"/>
    <property type="project" value="InterPro"/>
</dbReference>
<dbReference type="GO" id="GO:0006260">
    <property type="term" value="P:DNA replication"/>
    <property type="evidence" value="ECO:0007669"/>
    <property type="project" value="TreeGrafter"/>
</dbReference>
<gene>
    <name evidence="2" type="ORF">CLV39_0306</name>
</gene>
<dbReference type="InterPro" id="IPR002611">
    <property type="entry name" value="IstB_ATP-bd"/>
</dbReference>
<proteinExistence type="predicted"/>
<dbReference type="EMBL" id="REFO01000010">
    <property type="protein sequence ID" value="RMA97683.1"/>
    <property type="molecule type" value="Genomic_DNA"/>
</dbReference>
<reference evidence="2 3" key="1">
    <citation type="submission" date="2018-10" db="EMBL/GenBank/DDBJ databases">
        <title>Genomic Encyclopedia of Archaeal and Bacterial Type Strains, Phase II (KMG-II): from individual species to whole genera.</title>
        <authorList>
            <person name="Goeker M."/>
        </authorList>
    </citation>
    <scope>NUCLEOTIDE SEQUENCE [LARGE SCALE GENOMIC DNA]</scope>
    <source>
        <strain evidence="2 3">VM1</strain>
    </source>
</reference>
<dbReference type="RefSeq" id="WP_121922458.1">
    <property type="nucleotide sequence ID" value="NZ_REFO01000010.1"/>
</dbReference>
<keyword evidence="3" id="KW-1185">Reference proteome</keyword>
<evidence type="ECO:0000259" key="1">
    <source>
        <dbReference type="SMART" id="SM00382"/>
    </source>
</evidence>
<dbReference type="Pfam" id="PF01695">
    <property type="entry name" value="IstB_IS21"/>
    <property type="match status" value="1"/>
</dbReference>
<accession>A0A3M0BJR0</accession>
<dbReference type="Proteomes" id="UP000280842">
    <property type="component" value="Unassembled WGS sequence"/>
</dbReference>
<dbReference type="SUPFAM" id="SSF52540">
    <property type="entry name" value="P-loop containing nucleoside triphosphate hydrolases"/>
    <property type="match status" value="1"/>
</dbReference>
<dbReference type="AlphaFoldDB" id="A0A3M0BJR0"/>
<name>A0A3M0BJR0_9AQUI</name>
<dbReference type="InterPro" id="IPR027417">
    <property type="entry name" value="P-loop_NTPase"/>
</dbReference>
<dbReference type="OrthoDB" id="9776217at2"/>